<organism evidence="23 24">
    <name type="scientific">Aspergillus parasiticus (strain ATCC 56775 / NRRL 5862 / SRRC 143 / SU-1)</name>
    <dbReference type="NCBI Taxonomy" id="1403190"/>
    <lineage>
        <taxon>Eukaryota</taxon>
        <taxon>Fungi</taxon>
        <taxon>Dikarya</taxon>
        <taxon>Ascomycota</taxon>
        <taxon>Pezizomycotina</taxon>
        <taxon>Eurotiomycetes</taxon>
        <taxon>Eurotiomycetidae</taxon>
        <taxon>Eurotiales</taxon>
        <taxon>Aspergillaceae</taxon>
        <taxon>Aspergillus</taxon>
        <taxon>Aspergillus subgen. Circumdati</taxon>
    </lineage>
</organism>
<dbReference type="AlphaFoldDB" id="A0A0F0IJF9"/>
<evidence type="ECO:0000256" key="20">
    <source>
        <dbReference type="SAM" id="MobiDB-lite"/>
    </source>
</evidence>
<dbReference type="GO" id="GO:0019287">
    <property type="term" value="P:isopentenyl diphosphate biosynthetic process, mevalonate pathway"/>
    <property type="evidence" value="ECO:0007669"/>
    <property type="project" value="UniProtKB-UniPathway"/>
</dbReference>
<evidence type="ECO:0000259" key="22">
    <source>
        <dbReference type="Pfam" id="PF08544"/>
    </source>
</evidence>
<keyword evidence="5 19" id="KW-0444">Lipid biosynthesis</keyword>
<evidence type="ECO:0000256" key="4">
    <source>
        <dbReference type="ARBA" id="ARBA00022490"/>
    </source>
</evidence>
<comment type="pathway">
    <text evidence="18 19">Isoprenoid biosynthesis; isopentenyl diphosphate biosynthesis via mevalonate pathway; isopentenyl diphosphate from (R)-mevalonate: step 1/3.</text>
</comment>
<keyword evidence="16 19" id="KW-0753">Steroid metabolism</keyword>
<dbReference type="FunFam" id="3.30.230.10:FF:000027">
    <property type="entry name" value="Mevalonate kinase"/>
    <property type="match status" value="1"/>
</dbReference>
<evidence type="ECO:0000259" key="21">
    <source>
        <dbReference type="Pfam" id="PF00288"/>
    </source>
</evidence>
<keyword evidence="13 19" id="KW-0756">Sterol biosynthesis</keyword>
<dbReference type="PANTHER" id="PTHR43290">
    <property type="entry name" value="MEVALONATE KINASE"/>
    <property type="match status" value="1"/>
</dbReference>
<dbReference type="InterPro" id="IPR036554">
    <property type="entry name" value="GHMP_kinase_C_sf"/>
</dbReference>
<dbReference type="InterPro" id="IPR006204">
    <property type="entry name" value="GHMP_kinase_N_dom"/>
</dbReference>
<dbReference type="GO" id="GO:0005829">
    <property type="term" value="C:cytosol"/>
    <property type="evidence" value="ECO:0007669"/>
    <property type="project" value="TreeGrafter"/>
</dbReference>
<dbReference type="GO" id="GO:0006696">
    <property type="term" value="P:ergosterol biosynthetic process"/>
    <property type="evidence" value="ECO:0007669"/>
    <property type="project" value="TreeGrafter"/>
</dbReference>
<feature type="domain" description="GHMP kinase C-terminal" evidence="22">
    <location>
        <begin position="389"/>
        <end position="460"/>
    </location>
</feature>
<comment type="function">
    <text evidence="19">Mevalonate kinase; part of the second module of ergosterol biosynthesis pathway that includes the middle steps of the pathway. The second module is carried out in the vacuole and involves the formation of farnesyl diphosphate, which is also an important intermediate in the biosynthesis of ubiquinone, dolichol, heme and prenylated proteins.</text>
</comment>
<evidence type="ECO:0000313" key="24">
    <source>
        <dbReference type="Proteomes" id="UP000033540"/>
    </source>
</evidence>
<evidence type="ECO:0000256" key="8">
    <source>
        <dbReference type="ARBA" id="ARBA00022741"/>
    </source>
</evidence>
<keyword evidence="7" id="KW-0479">Metal-binding</keyword>
<gene>
    <name evidence="23" type="ORF">P875_00127695</name>
</gene>
<dbReference type="EMBL" id="JZEE01000230">
    <property type="protein sequence ID" value="KJK66877.1"/>
    <property type="molecule type" value="Genomic_DNA"/>
</dbReference>
<dbReference type="InterPro" id="IPR020568">
    <property type="entry name" value="Ribosomal_Su5_D2-typ_SF"/>
</dbReference>
<dbReference type="PANTHER" id="PTHR43290:SF2">
    <property type="entry name" value="MEVALONATE KINASE"/>
    <property type="match status" value="1"/>
</dbReference>
<dbReference type="GO" id="GO:0004496">
    <property type="term" value="F:mevalonate kinase activity"/>
    <property type="evidence" value="ECO:0007669"/>
    <property type="project" value="UniProtKB-EC"/>
</dbReference>
<keyword evidence="12 19" id="KW-0752">Steroid biosynthesis</keyword>
<evidence type="ECO:0000256" key="16">
    <source>
        <dbReference type="ARBA" id="ARBA00023221"/>
    </source>
</evidence>
<evidence type="ECO:0000256" key="6">
    <source>
        <dbReference type="ARBA" id="ARBA00022679"/>
    </source>
</evidence>
<comment type="catalytic activity">
    <reaction evidence="17">
        <text>(R)-mevalonate + ATP = (R)-5-phosphomevalonate + ADP + H(+)</text>
        <dbReference type="Rhea" id="RHEA:17065"/>
        <dbReference type="ChEBI" id="CHEBI:15378"/>
        <dbReference type="ChEBI" id="CHEBI:30616"/>
        <dbReference type="ChEBI" id="CHEBI:36464"/>
        <dbReference type="ChEBI" id="CHEBI:58146"/>
        <dbReference type="ChEBI" id="CHEBI:456216"/>
        <dbReference type="EC" id="2.7.1.36"/>
    </reaction>
    <physiologicalReaction direction="left-to-right" evidence="17">
        <dbReference type="Rhea" id="RHEA:17066"/>
    </physiologicalReaction>
</comment>
<dbReference type="InterPro" id="IPR014721">
    <property type="entry name" value="Ribsml_uS5_D2-typ_fold_subgr"/>
</dbReference>
<evidence type="ECO:0000256" key="2">
    <source>
        <dbReference type="ARBA" id="ARBA00006495"/>
    </source>
</evidence>
<evidence type="ECO:0000256" key="14">
    <source>
        <dbReference type="ARBA" id="ARBA00023098"/>
    </source>
</evidence>
<feature type="domain" description="GHMP kinase N-terminal" evidence="21">
    <location>
        <begin position="209"/>
        <end position="301"/>
    </location>
</feature>
<protein>
    <recommendedName>
        <fullName evidence="3 19">Mevalonate kinase</fullName>
        <shortName evidence="19">MK</shortName>
        <ecNumber evidence="3 19">2.7.1.36</ecNumber>
    </recommendedName>
</protein>
<keyword evidence="8 19" id="KW-0547">Nucleotide-binding</keyword>
<dbReference type="SUPFAM" id="SSF55060">
    <property type="entry name" value="GHMP Kinase, C-terminal domain"/>
    <property type="match status" value="1"/>
</dbReference>
<dbReference type="InterPro" id="IPR013750">
    <property type="entry name" value="GHMP_kinase_C_dom"/>
</dbReference>
<comment type="subcellular location">
    <subcellularLocation>
        <location evidence="1 19">Cytoplasm</location>
    </subcellularLocation>
</comment>
<keyword evidence="10 19" id="KW-0067">ATP-binding</keyword>
<evidence type="ECO:0000256" key="17">
    <source>
        <dbReference type="ARBA" id="ARBA00029310"/>
    </source>
</evidence>
<accession>A0A0F0IJF9</accession>
<evidence type="ECO:0000256" key="15">
    <source>
        <dbReference type="ARBA" id="ARBA00023166"/>
    </source>
</evidence>
<evidence type="ECO:0000313" key="23">
    <source>
        <dbReference type="EMBL" id="KJK66877.1"/>
    </source>
</evidence>
<dbReference type="SUPFAM" id="SSF54211">
    <property type="entry name" value="Ribosomal protein S5 domain 2-like"/>
    <property type="match status" value="1"/>
</dbReference>
<dbReference type="Proteomes" id="UP000033540">
    <property type="component" value="Unassembled WGS sequence"/>
</dbReference>
<dbReference type="PRINTS" id="PR00959">
    <property type="entry name" value="MEVGALKINASE"/>
</dbReference>
<evidence type="ECO:0000256" key="12">
    <source>
        <dbReference type="ARBA" id="ARBA00022955"/>
    </source>
</evidence>
<evidence type="ECO:0000256" key="18">
    <source>
        <dbReference type="ARBA" id="ARBA00029438"/>
    </source>
</evidence>
<evidence type="ECO:0000256" key="11">
    <source>
        <dbReference type="ARBA" id="ARBA00022842"/>
    </source>
</evidence>
<keyword evidence="14 19" id="KW-0443">Lipid metabolism</keyword>
<keyword evidence="9 19" id="KW-0418">Kinase</keyword>
<feature type="region of interest" description="Disordered" evidence="20">
    <location>
        <begin position="1"/>
        <end position="71"/>
    </location>
</feature>
<dbReference type="EC" id="2.7.1.36" evidence="3 19"/>
<name>A0A0F0IJF9_ASPPU</name>
<evidence type="ECO:0000256" key="3">
    <source>
        <dbReference type="ARBA" id="ARBA00012103"/>
    </source>
</evidence>
<dbReference type="GO" id="GO:0046872">
    <property type="term" value="F:metal ion binding"/>
    <property type="evidence" value="ECO:0007669"/>
    <property type="project" value="UniProtKB-KW"/>
</dbReference>
<proteinExistence type="inferred from homology"/>
<dbReference type="PROSITE" id="PS00627">
    <property type="entry name" value="GHMP_KINASES_ATP"/>
    <property type="match status" value="1"/>
</dbReference>
<dbReference type="Gene3D" id="3.30.70.890">
    <property type="entry name" value="GHMP kinase, C-terminal domain"/>
    <property type="match status" value="1"/>
</dbReference>
<feature type="compositionally biased region" description="Basic residues" evidence="20">
    <location>
        <begin position="1"/>
        <end position="20"/>
    </location>
</feature>
<comment type="similarity">
    <text evidence="2 19">Belongs to the GHMP kinase family. Mevalonate kinase subfamily.</text>
</comment>
<evidence type="ECO:0000256" key="19">
    <source>
        <dbReference type="RuleBase" id="RU363087"/>
    </source>
</evidence>
<dbReference type="Pfam" id="PF00288">
    <property type="entry name" value="GHMP_kinases_N"/>
    <property type="match status" value="1"/>
</dbReference>
<dbReference type="InterPro" id="IPR006205">
    <property type="entry name" value="Mev_gal_kin"/>
</dbReference>
<evidence type="ECO:0000256" key="9">
    <source>
        <dbReference type="ARBA" id="ARBA00022777"/>
    </source>
</evidence>
<evidence type="ECO:0000256" key="13">
    <source>
        <dbReference type="ARBA" id="ARBA00023011"/>
    </source>
</evidence>
<keyword evidence="6 19" id="KW-0808">Transferase</keyword>
<dbReference type="FunFam" id="3.30.70.890:FF:000003">
    <property type="entry name" value="Mevalonate kinase"/>
    <property type="match status" value="1"/>
</dbReference>
<evidence type="ECO:0000256" key="1">
    <source>
        <dbReference type="ARBA" id="ARBA00004496"/>
    </source>
</evidence>
<sequence>MHNGRGRRKNGSVKAPKNRQRPTMSHLISEQSLPTRSKSSVASDDSVDTSDDTSAAPSYSSSPPSTKSITNGVHRPAMARKASSPMAPAFMVSAPGKVIVFGEHAVVHGKAAMAAAISLRSYLLVTTLTKSQRTITLNFRDIGLNYTWSIDELPWDLFHQPTKKKYYYDLVTSIDPELLDAILPLVERIAPDLPEDKRKHQRGAATAFLYLFCALGSPQHPGAIYTLRSTIPTGAGLGSSASICVCISAALLLQIRTLAGPHPDQPPDEAEVQIERINRWAFVGEMCIHGNPSGVDNTVAAGGKAVIFRRGDYSKPPAVSSLPNFPELPLLLVDTRQSRSTAVEVAKVGQLKEEQPLVTEAILDTIEKVNASAQEIIRETDSSGISKDTLERIGALIRINHGLLVSLGVSHPRLERIRELVDFANIGWTKLTGAGGGGCAITLLRPDADPSAIRQLEEKLDEEGFAKYETTLGGDGVGVLWPAVVRNGTDEEGGEEIDQQKFENADGPEGIERLVGVGTQEKREGWKFWKRAMH</sequence>
<feature type="compositionally biased region" description="Polar residues" evidence="20">
    <location>
        <begin position="21"/>
        <end position="36"/>
    </location>
</feature>
<feature type="compositionally biased region" description="Low complexity" evidence="20">
    <location>
        <begin position="52"/>
        <end position="68"/>
    </location>
</feature>
<dbReference type="STRING" id="1403190.A0A0F0IJF9"/>
<keyword evidence="4 19" id="KW-0963">Cytoplasm</keyword>
<dbReference type="GO" id="GO:0005524">
    <property type="term" value="F:ATP binding"/>
    <property type="evidence" value="ECO:0007669"/>
    <property type="project" value="UniProtKB-KW"/>
</dbReference>
<keyword evidence="11" id="KW-0460">Magnesium</keyword>
<dbReference type="InterPro" id="IPR006203">
    <property type="entry name" value="GHMP_knse_ATP-bd_CS"/>
</dbReference>
<dbReference type="OrthoDB" id="1652964at2759"/>
<dbReference type="NCBIfam" id="TIGR00549">
    <property type="entry name" value="mevalon_kin"/>
    <property type="match status" value="1"/>
</dbReference>
<dbReference type="Pfam" id="PF08544">
    <property type="entry name" value="GHMP_kinases_C"/>
    <property type="match status" value="1"/>
</dbReference>
<dbReference type="Gene3D" id="3.30.230.10">
    <property type="match status" value="1"/>
</dbReference>
<comment type="caution">
    <text evidence="23">The sequence shown here is derived from an EMBL/GenBank/DDBJ whole genome shotgun (WGS) entry which is preliminary data.</text>
</comment>
<evidence type="ECO:0000256" key="5">
    <source>
        <dbReference type="ARBA" id="ARBA00022516"/>
    </source>
</evidence>
<reference evidence="23 24" key="1">
    <citation type="submission" date="2015-02" db="EMBL/GenBank/DDBJ databases">
        <title>Draft genome sequence of Aspergillus parasiticus SU-1.</title>
        <authorList>
            <person name="Yu J."/>
            <person name="Fedorova N."/>
            <person name="Yin Y."/>
            <person name="Losada L."/>
            <person name="Zafar N."/>
            <person name="Taujale R."/>
            <person name="Ehrlich K.C."/>
            <person name="Bhatnagar D."/>
            <person name="Cleveland T.E."/>
            <person name="Bennett J.W."/>
            <person name="Nierman W.C."/>
        </authorList>
    </citation>
    <scope>NUCLEOTIDE SEQUENCE [LARGE SCALE GENOMIC DNA]</scope>
    <source>
        <strain evidence="24">ATCC 56775 / NRRL 5862 / SRRC 143 / SU-1</strain>
    </source>
</reference>
<dbReference type="UniPathway" id="UPA00057">
    <property type="reaction ID" value="UER00098"/>
</dbReference>
<keyword evidence="15 19" id="KW-1207">Sterol metabolism</keyword>
<evidence type="ECO:0000256" key="10">
    <source>
        <dbReference type="ARBA" id="ARBA00022840"/>
    </source>
</evidence>
<evidence type="ECO:0000256" key="7">
    <source>
        <dbReference type="ARBA" id="ARBA00022723"/>
    </source>
</evidence>